<evidence type="ECO:0000256" key="2">
    <source>
        <dbReference type="ARBA" id="ARBA00022803"/>
    </source>
</evidence>
<dbReference type="AlphaFoldDB" id="A0A6F8ZF92"/>
<keyword evidence="5" id="KW-1185">Reference proteome</keyword>
<organism evidence="4 5">
    <name type="scientific">Candidatus Hydrogenisulfobacillus filiaventi</name>
    <dbReference type="NCBI Taxonomy" id="2707344"/>
    <lineage>
        <taxon>Bacteria</taxon>
        <taxon>Bacillati</taxon>
        <taxon>Bacillota</taxon>
        <taxon>Clostridia</taxon>
        <taxon>Eubacteriales</taxon>
        <taxon>Clostridiales Family XVII. Incertae Sedis</taxon>
        <taxon>Candidatus Hydrogenisulfobacillus</taxon>
    </lineage>
</organism>
<evidence type="ECO:0000313" key="5">
    <source>
        <dbReference type="Proteomes" id="UP000503399"/>
    </source>
</evidence>
<dbReference type="Pfam" id="PF13432">
    <property type="entry name" value="TPR_16"/>
    <property type="match status" value="2"/>
</dbReference>
<sequence length="250" mass="28333">MTGKGSAVAAQEEEAQGWQDIAQGELEAAERHFRRALELDPSRADALNGLGTVYLSWGDLEEAAELFRMAILQAEQDLPRRKRRTGWQDAQVRPYVRGLYHLSLTQIRRGLWDEAIDLLRELIAWDSGGMDGEAHYLLGQMQQRHGRLEEAAAAYTAASAHLDEAWYALGLVRFLEGREREARAAWREALGRLPGVVPFLLYYPRLVPIPAPRIEDTPFLILRRYVIDNADLWTSAARAALEELAREQSE</sequence>
<dbReference type="PANTHER" id="PTHR45586:SF1">
    <property type="entry name" value="LIPOPOLYSACCHARIDE ASSEMBLY PROTEIN B"/>
    <property type="match status" value="1"/>
</dbReference>
<name>A0A6F8ZF92_9FIRM</name>
<dbReference type="SUPFAM" id="SSF48452">
    <property type="entry name" value="TPR-like"/>
    <property type="match status" value="1"/>
</dbReference>
<dbReference type="Proteomes" id="UP000503399">
    <property type="component" value="Chromosome"/>
</dbReference>
<dbReference type="InterPro" id="IPR011990">
    <property type="entry name" value="TPR-like_helical_dom_sf"/>
</dbReference>
<keyword evidence="1" id="KW-0677">Repeat</keyword>
<feature type="repeat" description="TPR" evidence="3">
    <location>
        <begin position="10"/>
        <end position="43"/>
    </location>
</feature>
<dbReference type="KEGG" id="hfv:R50_0909"/>
<keyword evidence="2 3" id="KW-0802">TPR repeat</keyword>
<proteinExistence type="predicted"/>
<dbReference type="PROSITE" id="PS50005">
    <property type="entry name" value="TPR"/>
    <property type="match status" value="2"/>
</dbReference>
<evidence type="ECO:0000256" key="3">
    <source>
        <dbReference type="PROSITE-ProRule" id="PRU00339"/>
    </source>
</evidence>
<dbReference type="SMART" id="SM00028">
    <property type="entry name" value="TPR"/>
    <property type="match status" value="4"/>
</dbReference>
<dbReference type="PANTHER" id="PTHR45586">
    <property type="entry name" value="TPR REPEAT-CONTAINING PROTEIN PA4667"/>
    <property type="match status" value="1"/>
</dbReference>
<dbReference type="EMBL" id="LR778114">
    <property type="protein sequence ID" value="CAB1128415.1"/>
    <property type="molecule type" value="Genomic_DNA"/>
</dbReference>
<evidence type="ECO:0000313" key="4">
    <source>
        <dbReference type="EMBL" id="CAB1128415.1"/>
    </source>
</evidence>
<evidence type="ECO:0008006" key="6">
    <source>
        <dbReference type="Google" id="ProtNLM"/>
    </source>
</evidence>
<dbReference type="InterPro" id="IPR019734">
    <property type="entry name" value="TPR_rpt"/>
</dbReference>
<protein>
    <recommendedName>
        <fullName evidence="6">Tetratricopeptide repeat protein</fullName>
    </recommendedName>
</protein>
<dbReference type="InterPro" id="IPR051012">
    <property type="entry name" value="CellSynth/LPSAsmb/PSIAsmb"/>
</dbReference>
<evidence type="ECO:0000256" key="1">
    <source>
        <dbReference type="ARBA" id="ARBA00022737"/>
    </source>
</evidence>
<accession>A0A6F8ZF92</accession>
<reference evidence="4 5" key="1">
    <citation type="submission" date="2020-02" db="EMBL/GenBank/DDBJ databases">
        <authorList>
            <person name="Hogendoorn C."/>
        </authorList>
    </citation>
    <scope>NUCLEOTIDE SEQUENCE [LARGE SCALE GENOMIC DNA]</scope>
    <source>
        <strain evidence="4">R501</strain>
    </source>
</reference>
<dbReference type="Gene3D" id="1.25.40.10">
    <property type="entry name" value="Tetratricopeptide repeat domain"/>
    <property type="match status" value="2"/>
</dbReference>
<feature type="repeat" description="TPR" evidence="3">
    <location>
        <begin position="44"/>
        <end position="77"/>
    </location>
</feature>
<gene>
    <name evidence="4" type="ORF">R50_0909</name>
</gene>